<evidence type="ECO:0000256" key="1">
    <source>
        <dbReference type="PROSITE-ProRule" id="PRU00325"/>
    </source>
</evidence>
<dbReference type="EMBL" id="CP036273">
    <property type="protein sequence ID" value="QDU24039.1"/>
    <property type="molecule type" value="Genomic_DNA"/>
</dbReference>
<keyword evidence="1" id="KW-0862">Zinc</keyword>
<dbReference type="GO" id="GO:0008270">
    <property type="term" value="F:zinc ion binding"/>
    <property type="evidence" value="ECO:0007669"/>
    <property type="project" value="UniProtKB-KW"/>
</dbReference>
<evidence type="ECO:0000313" key="4">
    <source>
        <dbReference type="EMBL" id="QDU24039.1"/>
    </source>
</evidence>
<dbReference type="PROSITE" id="PS50966">
    <property type="entry name" value="ZF_SWIM"/>
    <property type="match status" value="1"/>
</dbReference>
<evidence type="ECO:0000256" key="2">
    <source>
        <dbReference type="SAM" id="MobiDB-lite"/>
    </source>
</evidence>
<accession>A0A517Y2U1</accession>
<dbReference type="Proteomes" id="UP000319576">
    <property type="component" value="Chromosome"/>
</dbReference>
<organism evidence="4 5">
    <name type="scientific">Urbifossiella limnaea</name>
    <dbReference type="NCBI Taxonomy" id="2528023"/>
    <lineage>
        <taxon>Bacteria</taxon>
        <taxon>Pseudomonadati</taxon>
        <taxon>Planctomycetota</taxon>
        <taxon>Planctomycetia</taxon>
        <taxon>Gemmatales</taxon>
        <taxon>Gemmataceae</taxon>
        <taxon>Urbifossiella</taxon>
    </lineage>
</organism>
<protein>
    <recommendedName>
        <fullName evidence="3">SWIM-type domain-containing protein</fullName>
    </recommendedName>
</protein>
<dbReference type="AlphaFoldDB" id="A0A517Y2U1"/>
<keyword evidence="1" id="KW-0479">Metal-binding</keyword>
<dbReference type="InterPro" id="IPR007527">
    <property type="entry name" value="Znf_SWIM"/>
</dbReference>
<sequence length="169" mass="17832">MTSYATETTPVQPAAALTFTEVLPAAPGVRPAALRWTPGRMVGTGLLCIQTPAGRCNCEYLAVELPGGDGRGGRAALFAKTTPGSDAEADSYTATVSRDGRGGCECRGFLRHGHCKHEAALRALLANGWMDLHLSNPDADTGCTEPIEDQPEPVRPARPSWMDRAEAAV</sequence>
<keyword evidence="1" id="KW-0863">Zinc-finger</keyword>
<keyword evidence="5" id="KW-1185">Reference proteome</keyword>
<dbReference type="OrthoDB" id="290445at2"/>
<feature type="domain" description="SWIM-type" evidence="3">
    <location>
        <begin position="92"/>
        <end position="126"/>
    </location>
</feature>
<gene>
    <name evidence="4" type="ORF">ETAA1_60500</name>
</gene>
<dbReference type="KEGG" id="uli:ETAA1_60500"/>
<proteinExistence type="predicted"/>
<dbReference type="RefSeq" id="WP_145244234.1">
    <property type="nucleotide sequence ID" value="NZ_CP036273.1"/>
</dbReference>
<name>A0A517Y2U1_9BACT</name>
<reference evidence="4 5" key="1">
    <citation type="submission" date="2019-02" db="EMBL/GenBank/DDBJ databases">
        <title>Deep-cultivation of Planctomycetes and their phenomic and genomic characterization uncovers novel biology.</title>
        <authorList>
            <person name="Wiegand S."/>
            <person name="Jogler M."/>
            <person name="Boedeker C."/>
            <person name="Pinto D."/>
            <person name="Vollmers J."/>
            <person name="Rivas-Marin E."/>
            <person name="Kohn T."/>
            <person name="Peeters S.H."/>
            <person name="Heuer A."/>
            <person name="Rast P."/>
            <person name="Oberbeckmann S."/>
            <person name="Bunk B."/>
            <person name="Jeske O."/>
            <person name="Meyerdierks A."/>
            <person name="Storesund J.E."/>
            <person name="Kallscheuer N."/>
            <person name="Luecker S."/>
            <person name="Lage O.M."/>
            <person name="Pohl T."/>
            <person name="Merkel B.J."/>
            <person name="Hornburger P."/>
            <person name="Mueller R.-W."/>
            <person name="Bruemmer F."/>
            <person name="Labrenz M."/>
            <person name="Spormann A.M."/>
            <person name="Op den Camp H."/>
            <person name="Overmann J."/>
            <person name="Amann R."/>
            <person name="Jetten M.S.M."/>
            <person name="Mascher T."/>
            <person name="Medema M.H."/>
            <person name="Devos D.P."/>
            <person name="Kaster A.-K."/>
            <person name="Ovreas L."/>
            <person name="Rohde M."/>
            <person name="Galperin M.Y."/>
            <person name="Jogler C."/>
        </authorList>
    </citation>
    <scope>NUCLEOTIDE SEQUENCE [LARGE SCALE GENOMIC DNA]</scope>
    <source>
        <strain evidence="4 5">ETA_A1</strain>
    </source>
</reference>
<evidence type="ECO:0000313" key="5">
    <source>
        <dbReference type="Proteomes" id="UP000319576"/>
    </source>
</evidence>
<evidence type="ECO:0000259" key="3">
    <source>
        <dbReference type="PROSITE" id="PS50966"/>
    </source>
</evidence>
<feature type="region of interest" description="Disordered" evidence="2">
    <location>
        <begin position="140"/>
        <end position="169"/>
    </location>
</feature>